<protein>
    <submittedName>
        <fullName evidence="2">Uncharacterized protein</fullName>
    </submittedName>
</protein>
<feature type="non-terminal residue" evidence="2">
    <location>
        <position position="81"/>
    </location>
</feature>
<feature type="signal peptide" evidence="1">
    <location>
        <begin position="1"/>
        <end position="16"/>
    </location>
</feature>
<dbReference type="EMBL" id="CATQJA010002642">
    <property type="protein sequence ID" value="CAJ0576110.1"/>
    <property type="molecule type" value="Genomic_DNA"/>
</dbReference>
<evidence type="ECO:0000256" key="1">
    <source>
        <dbReference type="SAM" id="SignalP"/>
    </source>
</evidence>
<gene>
    <name evidence="2" type="ORF">MSPICULIGERA_LOCUS14409</name>
</gene>
<evidence type="ECO:0000313" key="2">
    <source>
        <dbReference type="EMBL" id="CAJ0576110.1"/>
    </source>
</evidence>
<proteinExistence type="predicted"/>
<organism evidence="2 3">
    <name type="scientific">Mesorhabditis spiculigera</name>
    <dbReference type="NCBI Taxonomy" id="96644"/>
    <lineage>
        <taxon>Eukaryota</taxon>
        <taxon>Metazoa</taxon>
        <taxon>Ecdysozoa</taxon>
        <taxon>Nematoda</taxon>
        <taxon>Chromadorea</taxon>
        <taxon>Rhabditida</taxon>
        <taxon>Rhabditina</taxon>
        <taxon>Rhabditomorpha</taxon>
        <taxon>Rhabditoidea</taxon>
        <taxon>Rhabditidae</taxon>
        <taxon>Mesorhabditinae</taxon>
        <taxon>Mesorhabditis</taxon>
    </lineage>
</organism>
<sequence length="81" mass="8781">MRYFLLFLLLVAICDAGCQDKCRLNVDCPPSQFCSSIHGCKKCAPLNAKRCGKNSDCGAGERCVDGPERPTLAGQGLCERK</sequence>
<keyword evidence="1" id="KW-0732">Signal</keyword>
<evidence type="ECO:0000313" key="3">
    <source>
        <dbReference type="Proteomes" id="UP001177023"/>
    </source>
</evidence>
<reference evidence="2" key="1">
    <citation type="submission" date="2023-06" db="EMBL/GenBank/DDBJ databases">
        <authorList>
            <person name="Delattre M."/>
        </authorList>
    </citation>
    <scope>NUCLEOTIDE SEQUENCE</scope>
    <source>
        <strain evidence="2">AF72</strain>
    </source>
</reference>
<dbReference type="Proteomes" id="UP001177023">
    <property type="component" value="Unassembled WGS sequence"/>
</dbReference>
<dbReference type="AlphaFoldDB" id="A0AA36CVG9"/>
<keyword evidence="3" id="KW-1185">Reference proteome</keyword>
<accession>A0AA36CVG9</accession>
<name>A0AA36CVG9_9BILA</name>
<comment type="caution">
    <text evidence="2">The sequence shown here is derived from an EMBL/GenBank/DDBJ whole genome shotgun (WGS) entry which is preliminary data.</text>
</comment>
<feature type="chain" id="PRO_5041292799" evidence="1">
    <location>
        <begin position="17"/>
        <end position="81"/>
    </location>
</feature>